<dbReference type="EC" id="5.3.1.6" evidence="2"/>
<evidence type="ECO:0000313" key="4">
    <source>
        <dbReference type="Proteomes" id="UP000663802"/>
    </source>
</evidence>
<dbReference type="InterPro" id="IPR037171">
    <property type="entry name" value="NagB/RpiA_transferase-like"/>
</dbReference>
<protein>
    <recommendedName>
        <fullName evidence="2">Ribose 5-phosphate isomerase A</fullName>
        <ecNumber evidence="2">5.3.1.6</ecNumber>
    </recommendedName>
</protein>
<evidence type="ECO:0000256" key="1">
    <source>
        <dbReference type="ARBA" id="ARBA00023235"/>
    </source>
</evidence>
<dbReference type="InterPro" id="IPR004788">
    <property type="entry name" value="Ribose5P_isomerase_type_A"/>
</dbReference>
<dbReference type="GO" id="GO:0016853">
    <property type="term" value="F:isomerase activity"/>
    <property type="evidence" value="ECO:0007669"/>
    <property type="project" value="UniProtKB-KW"/>
</dbReference>
<dbReference type="NCBIfam" id="TIGR00021">
    <property type="entry name" value="rpiA"/>
    <property type="match status" value="1"/>
</dbReference>
<sequence>MNTEELKKLSAQEALKFIKDGDTVGLGGGRSIAYLIGMLSEKPELKIKVVTPSLNTKLLCVKNGLEVLPTYCVDSVDVAFDGCDQVDADLNALKSGGAIHTREKLIASMAKDYILLVDREKVVSKLEFKHPVALEVITESLSYVKKCLSEIGAKVEIRTSNNKDGFLISDDGNVIVDAFFENVDDISVLNQTLNSIFGVVGTSLFVDKVTKVIIAESDGIEILENNKR</sequence>
<dbReference type="PANTHER" id="PTHR11934">
    <property type="entry name" value="RIBOSE-5-PHOSPHATE ISOMERASE"/>
    <property type="match status" value="1"/>
</dbReference>
<evidence type="ECO:0000313" key="3">
    <source>
        <dbReference type="EMBL" id="GFZ32719.1"/>
    </source>
</evidence>
<dbReference type="CDD" id="cd01398">
    <property type="entry name" value="RPI_A"/>
    <property type="match status" value="1"/>
</dbReference>
<dbReference type="Pfam" id="PF06026">
    <property type="entry name" value="Rib_5-P_isom_A"/>
    <property type="match status" value="1"/>
</dbReference>
<keyword evidence="1 3" id="KW-0413">Isomerase</keyword>
<keyword evidence="4" id="KW-1185">Reference proteome</keyword>
<dbReference type="SUPFAM" id="SSF75445">
    <property type="entry name" value="D-ribose-5-phosphate isomerase (RpiA), lid domain"/>
    <property type="match status" value="1"/>
</dbReference>
<evidence type="ECO:0000256" key="2">
    <source>
        <dbReference type="NCBIfam" id="TIGR00021"/>
    </source>
</evidence>
<dbReference type="EMBL" id="BMBA01000003">
    <property type="protein sequence ID" value="GFZ32719.1"/>
    <property type="molecule type" value="Genomic_DNA"/>
</dbReference>
<dbReference type="Proteomes" id="UP000663802">
    <property type="component" value="Unassembled WGS sequence"/>
</dbReference>
<accession>A0ABQ1ED47</accession>
<proteinExistence type="predicted"/>
<dbReference type="RefSeq" id="WP_206870992.1">
    <property type="nucleotide sequence ID" value="NZ_BMBA01000003.1"/>
</dbReference>
<dbReference type="SUPFAM" id="SSF100950">
    <property type="entry name" value="NagB/RpiA/CoA transferase-like"/>
    <property type="match status" value="1"/>
</dbReference>
<dbReference type="PANTHER" id="PTHR11934:SF0">
    <property type="entry name" value="RIBOSE-5-PHOSPHATE ISOMERASE"/>
    <property type="match status" value="1"/>
</dbReference>
<comment type="caution">
    <text evidence="3">The sequence shown here is derived from an EMBL/GenBank/DDBJ whole genome shotgun (WGS) entry which is preliminary data.</text>
</comment>
<organism evidence="3 4">
    <name type="scientific">Clostridium zeae</name>
    <dbReference type="NCBI Taxonomy" id="2759022"/>
    <lineage>
        <taxon>Bacteria</taxon>
        <taxon>Bacillati</taxon>
        <taxon>Bacillota</taxon>
        <taxon>Clostridia</taxon>
        <taxon>Eubacteriales</taxon>
        <taxon>Clostridiaceae</taxon>
        <taxon>Clostridium</taxon>
    </lineage>
</organism>
<dbReference type="Gene3D" id="3.40.50.1360">
    <property type="match status" value="1"/>
</dbReference>
<reference evidence="3 4" key="1">
    <citation type="journal article" date="2021" name="Int. J. Syst. Evol. Microbiol.">
        <title>Clostridium zeae sp. nov., isolated from corn silage.</title>
        <authorList>
            <person name="Kobayashi H."/>
            <person name="Tanizawa Y."/>
            <person name="Yagura M."/>
            <person name="Sakamoto M."/>
            <person name="Ohkuma M."/>
            <person name="Tohno M."/>
        </authorList>
    </citation>
    <scope>NUCLEOTIDE SEQUENCE [LARGE SCALE GENOMIC DNA]</scope>
    <source>
        <strain evidence="3 4">CSC2</strain>
    </source>
</reference>
<dbReference type="Gene3D" id="3.30.70.260">
    <property type="match status" value="1"/>
</dbReference>
<gene>
    <name evidence="3" type="primary">rpiA_2</name>
    <name evidence="3" type="ORF">CSC2_32450</name>
</gene>
<name>A0ABQ1ED47_9CLOT</name>
<dbReference type="SMART" id="SM01134">
    <property type="entry name" value="DeoRC"/>
    <property type="match status" value="1"/>
</dbReference>